<feature type="compositionally biased region" description="Polar residues" evidence="1">
    <location>
        <begin position="1"/>
        <end position="18"/>
    </location>
</feature>
<protein>
    <submittedName>
        <fullName evidence="2">Unnamed protein product</fullName>
    </submittedName>
</protein>
<sequence>MQRSNDSENSQWRGNTGRQHPGFPYSDDLSLLDDDLDDVDIIRRMLLLPCVVDPFNNEGRYSLVEDTRKNLHCNRTEEPITVTESYPELGKIDSLQIRDLQAWGIDGREIGMSYHDS</sequence>
<evidence type="ECO:0000313" key="3">
    <source>
        <dbReference type="Proteomes" id="UP001165205"/>
    </source>
</evidence>
<proteinExistence type="predicted"/>
<dbReference type="AlphaFoldDB" id="A0AAN5BSP6"/>
<evidence type="ECO:0000256" key="1">
    <source>
        <dbReference type="SAM" id="MobiDB-lite"/>
    </source>
</evidence>
<dbReference type="Proteomes" id="UP001165205">
    <property type="component" value="Unassembled WGS sequence"/>
</dbReference>
<dbReference type="EMBL" id="BSYA01000014">
    <property type="protein sequence ID" value="GMG24811.1"/>
    <property type="molecule type" value="Genomic_DNA"/>
</dbReference>
<evidence type="ECO:0000313" key="2">
    <source>
        <dbReference type="EMBL" id="GMG24811.1"/>
    </source>
</evidence>
<accession>A0AAN5BSP6</accession>
<name>A0AAN5BSP6_ASPOZ</name>
<feature type="region of interest" description="Disordered" evidence="1">
    <location>
        <begin position="1"/>
        <end position="27"/>
    </location>
</feature>
<organism evidence="2 3">
    <name type="scientific">Aspergillus oryzae</name>
    <name type="common">Yellow koji mold</name>
    <dbReference type="NCBI Taxonomy" id="5062"/>
    <lineage>
        <taxon>Eukaryota</taxon>
        <taxon>Fungi</taxon>
        <taxon>Dikarya</taxon>
        <taxon>Ascomycota</taxon>
        <taxon>Pezizomycotina</taxon>
        <taxon>Eurotiomycetes</taxon>
        <taxon>Eurotiomycetidae</taxon>
        <taxon>Eurotiales</taxon>
        <taxon>Aspergillaceae</taxon>
        <taxon>Aspergillus</taxon>
        <taxon>Aspergillus subgen. Circumdati</taxon>
    </lineage>
</organism>
<reference evidence="2" key="1">
    <citation type="submission" date="2023-04" db="EMBL/GenBank/DDBJ databases">
        <title>Aspergillus oryzae NBRC 4228.</title>
        <authorList>
            <person name="Ichikawa N."/>
            <person name="Sato H."/>
            <person name="Tonouchi N."/>
        </authorList>
    </citation>
    <scope>NUCLEOTIDE SEQUENCE</scope>
    <source>
        <strain evidence="2">NBRC 4228</strain>
    </source>
</reference>
<comment type="caution">
    <text evidence="2">The sequence shown here is derived from an EMBL/GenBank/DDBJ whole genome shotgun (WGS) entry which is preliminary data.</text>
</comment>
<gene>
    <name evidence="2" type="ORF">Aory04_000198100</name>
</gene>